<keyword evidence="1" id="KW-0472">Membrane</keyword>
<dbReference type="PROSITE" id="PS50092">
    <property type="entry name" value="TSP1"/>
    <property type="match status" value="1"/>
</dbReference>
<keyword evidence="2" id="KW-0732">Signal</keyword>
<evidence type="ECO:0000256" key="2">
    <source>
        <dbReference type="SAM" id="SignalP"/>
    </source>
</evidence>
<reference evidence="3" key="1">
    <citation type="submission" date="2022-01" db="EMBL/GenBank/DDBJ databases">
        <authorList>
            <person name="Braso-Vives M."/>
        </authorList>
    </citation>
    <scope>NUCLEOTIDE SEQUENCE</scope>
</reference>
<keyword evidence="1" id="KW-0812">Transmembrane</keyword>
<feature type="transmembrane region" description="Helical" evidence="1">
    <location>
        <begin position="133"/>
        <end position="155"/>
    </location>
</feature>
<dbReference type="SUPFAM" id="SSF82895">
    <property type="entry name" value="TSP-1 type 1 repeat"/>
    <property type="match status" value="1"/>
</dbReference>
<protein>
    <submittedName>
        <fullName evidence="3">Hypp5151 protein</fullName>
    </submittedName>
</protein>
<sequence>MAVLGRLLRRFTTLALFFCLFTGSTSWRRRRGGCTCAWNNWGSWSSCSEPCGNTGTRTRTRTGSCCSTGTETVACNRFCYNSGSPSGNGCICTSQYEGRCCDVDKPQGGGGYTPHGGGGGSSDTKQGGTTVSIWVYVTVGGGGGSVAFFFIIYACSKCCG</sequence>
<dbReference type="EMBL" id="OV696694">
    <property type="protein sequence ID" value="CAH1273544.1"/>
    <property type="molecule type" value="Genomic_DNA"/>
</dbReference>
<organism evidence="3 4">
    <name type="scientific">Branchiostoma lanceolatum</name>
    <name type="common">Common lancelet</name>
    <name type="synonym">Amphioxus lanceolatum</name>
    <dbReference type="NCBI Taxonomy" id="7740"/>
    <lineage>
        <taxon>Eukaryota</taxon>
        <taxon>Metazoa</taxon>
        <taxon>Chordata</taxon>
        <taxon>Cephalochordata</taxon>
        <taxon>Leptocardii</taxon>
        <taxon>Amphioxiformes</taxon>
        <taxon>Branchiostomatidae</taxon>
        <taxon>Branchiostoma</taxon>
    </lineage>
</organism>
<dbReference type="AlphaFoldDB" id="A0A8K0ACR0"/>
<evidence type="ECO:0000256" key="1">
    <source>
        <dbReference type="SAM" id="Phobius"/>
    </source>
</evidence>
<evidence type="ECO:0000313" key="3">
    <source>
        <dbReference type="EMBL" id="CAH1273544.1"/>
    </source>
</evidence>
<dbReference type="Proteomes" id="UP000838412">
    <property type="component" value="Chromosome 9"/>
</dbReference>
<feature type="signal peptide" evidence="2">
    <location>
        <begin position="1"/>
        <end position="26"/>
    </location>
</feature>
<accession>A0A8K0ACR0</accession>
<evidence type="ECO:0000313" key="4">
    <source>
        <dbReference type="Proteomes" id="UP000838412"/>
    </source>
</evidence>
<dbReference type="OrthoDB" id="10069263at2759"/>
<keyword evidence="4" id="KW-1185">Reference proteome</keyword>
<name>A0A8K0ACR0_BRALA</name>
<dbReference type="InterPro" id="IPR036383">
    <property type="entry name" value="TSP1_rpt_sf"/>
</dbReference>
<proteinExistence type="predicted"/>
<feature type="chain" id="PRO_5035447366" evidence="2">
    <location>
        <begin position="27"/>
        <end position="160"/>
    </location>
</feature>
<dbReference type="InterPro" id="IPR000884">
    <property type="entry name" value="TSP1_rpt"/>
</dbReference>
<gene>
    <name evidence="3" type="primary">Hypp5151</name>
    <name evidence="3" type="ORF">BLAG_LOCUS24852</name>
</gene>
<keyword evidence="1" id="KW-1133">Transmembrane helix</keyword>